<dbReference type="OrthoDB" id="5567958at2"/>
<dbReference type="Pfam" id="PF21980">
    <property type="entry name" value="MksE"/>
    <property type="match status" value="1"/>
</dbReference>
<protein>
    <recommendedName>
        <fullName evidence="3">DUF4194 domain-containing protein</fullName>
    </recommendedName>
</protein>
<evidence type="ECO:0008006" key="3">
    <source>
        <dbReference type="Google" id="ProtNLM"/>
    </source>
</evidence>
<proteinExistence type="predicted"/>
<dbReference type="InterPro" id="IPR053841">
    <property type="entry name" value="MksE"/>
</dbReference>
<gene>
    <name evidence="1" type="ORF">EIK76_02295</name>
</gene>
<sequence length="182" mass="20984">MQLNLDELTQLAEISKKLSNGYHISEQDFALWQELDQQEDSYTALFGALGNTLKRDSRGFFYFEVDDATASMGKISRLFALTLFALVEFYADKGQDPLRALFEHEITTEIWGQLLQQQYHLFEQLEIFSVTDMKREIANRLLRYGLARPSGDNIKLLSPVYRYLDALMDVDHSAVTEEQADV</sequence>
<comment type="caution">
    <text evidence="1">The sequence shown here is derived from an EMBL/GenBank/DDBJ whole genome shotgun (WGS) entry which is preliminary data.</text>
</comment>
<organism evidence="1 2">
    <name type="scientific">Rheinheimera mesophila</name>
    <dbReference type="NCBI Taxonomy" id="1547515"/>
    <lineage>
        <taxon>Bacteria</taxon>
        <taxon>Pseudomonadati</taxon>
        <taxon>Pseudomonadota</taxon>
        <taxon>Gammaproteobacteria</taxon>
        <taxon>Chromatiales</taxon>
        <taxon>Chromatiaceae</taxon>
        <taxon>Rheinheimera</taxon>
    </lineage>
</organism>
<reference evidence="1 2" key="1">
    <citation type="submission" date="2018-11" db="EMBL/GenBank/DDBJ databases">
        <title>Draft genome analysis of Rheinheimera mesophila isolated from an industrial waste site.</title>
        <authorList>
            <person name="Yu Q."/>
            <person name="Qi Y."/>
            <person name="Zhang H."/>
            <person name="Lu Y."/>
            <person name="Pu J."/>
        </authorList>
    </citation>
    <scope>NUCLEOTIDE SEQUENCE [LARGE SCALE GENOMIC DNA]</scope>
    <source>
        <strain evidence="1 2">IITR13</strain>
    </source>
</reference>
<accession>A0A3P3QNY7</accession>
<dbReference type="EMBL" id="RRCF01000001">
    <property type="protein sequence ID" value="RRJ22937.1"/>
    <property type="molecule type" value="Genomic_DNA"/>
</dbReference>
<keyword evidence="2" id="KW-1185">Reference proteome</keyword>
<dbReference type="AlphaFoldDB" id="A0A3P3QNY7"/>
<dbReference type="InterPro" id="IPR042038">
    <property type="entry name" value="MukE_N"/>
</dbReference>
<name>A0A3P3QNY7_9GAMM</name>
<evidence type="ECO:0000313" key="1">
    <source>
        <dbReference type="EMBL" id="RRJ22937.1"/>
    </source>
</evidence>
<dbReference type="RefSeq" id="WP_046518754.1">
    <property type="nucleotide sequence ID" value="NZ_LAVS01000004.1"/>
</dbReference>
<evidence type="ECO:0000313" key="2">
    <source>
        <dbReference type="Proteomes" id="UP000276260"/>
    </source>
</evidence>
<dbReference type="Gene3D" id="1.10.10.2250">
    <property type="match status" value="1"/>
</dbReference>
<dbReference type="Proteomes" id="UP000276260">
    <property type="component" value="Unassembled WGS sequence"/>
</dbReference>